<dbReference type="FunFam" id="3.30.40.10:FF:000057">
    <property type="entry name" value="1-phosphatidylinositol 3-phosphate 5-kinase isoform X1"/>
    <property type="match status" value="1"/>
</dbReference>
<dbReference type="InterPro" id="IPR044769">
    <property type="entry name" value="PIKfyve_PIPKc"/>
</dbReference>
<keyword evidence="2 7" id="KW-0547">Nucleotide-binding</keyword>
<evidence type="ECO:0000256" key="4">
    <source>
        <dbReference type="ARBA" id="ARBA00022833"/>
    </source>
</evidence>
<comment type="caution">
    <text evidence="11">The sequence shown here is derived from an EMBL/GenBank/DDBJ whole genome shotgun (WGS) entry which is preliminary data.</text>
</comment>
<dbReference type="SUPFAM" id="SSF56104">
    <property type="entry name" value="SAICAR synthase-like"/>
    <property type="match status" value="1"/>
</dbReference>
<dbReference type="SUPFAM" id="SSF57903">
    <property type="entry name" value="FYVE/PHD zinc finger"/>
    <property type="match status" value="1"/>
</dbReference>
<dbReference type="InterPro" id="IPR013083">
    <property type="entry name" value="Znf_RING/FYVE/PHD"/>
</dbReference>
<feature type="non-terminal residue" evidence="11">
    <location>
        <position position="1426"/>
    </location>
</feature>
<keyword evidence="1" id="KW-0479">Metal-binding</keyword>
<dbReference type="InterPro" id="IPR017455">
    <property type="entry name" value="Znf_FYVE-rel"/>
</dbReference>
<dbReference type="GO" id="GO:0005524">
    <property type="term" value="F:ATP binding"/>
    <property type="evidence" value="ECO:0007669"/>
    <property type="project" value="UniProtKB-UniRule"/>
</dbReference>
<feature type="domain" description="FYVE-type" evidence="9">
    <location>
        <begin position="124"/>
        <end position="184"/>
    </location>
</feature>
<evidence type="ECO:0000256" key="8">
    <source>
        <dbReference type="SAM" id="MobiDB-lite"/>
    </source>
</evidence>
<dbReference type="Pfam" id="PF01363">
    <property type="entry name" value="FYVE"/>
    <property type="match status" value="1"/>
</dbReference>
<dbReference type="Gene3D" id="3.30.40.10">
    <property type="entry name" value="Zinc/RING finger domain, C3HC4 (zinc finger)"/>
    <property type="match status" value="1"/>
</dbReference>
<dbReference type="PROSITE" id="PS50178">
    <property type="entry name" value="ZF_FYVE"/>
    <property type="match status" value="1"/>
</dbReference>
<dbReference type="InterPro" id="IPR027483">
    <property type="entry name" value="PInositol-4-P-4/5-kinase_C_sf"/>
</dbReference>
<dbReference type="InterPro" id="IPR027484">
    <property type="entry name" value="PInositol-4-P-5-kinase_N"/>
</dbReference>
<feature type="domain" description="PIPK" evidence="10">
    <location>
        <begin position="1086"/>
        <end position="1410"/>
    </location>
</feature>
<evidence type="ECO:0000256" key="6">
    <source>
        <dbReference type="PROSITE-ProRule" id="PRU00091"/>
    </source>
</evidence>
<evidence type="ECO:0000256" key="7">
    <source>
        <dbReference type="PROSITE-ProRule" id="PRU00781"/>
    </source>
</evidence>
<dbReference type="PANTHER" id="PTHR45748:SF7">
    <property type="entry name" value="1-PHOSPHATIDYLINOSITOL 3-PHOSPHATE 5-KINASE-RELATED"/>
    <property type="match status" value="1"/>
</dbReference>
<dbReference type="Proteomes" id="UP001177023">
    <property type="component" value="Unassembled WGS sequence"/>
</dbReference>
<feature type="region of interest" description="Disordered" evidence="8">
    <location>
        <begin position="1"/>
        <end position="24"/>
    </location>
</feature>
<dbReference type="InterPro" id="IPR002498">
    <property type="entry name" value="PInositol-4-P-4/5-kinase_core"/>
</dbReference>
<dbReference type="GO" id="GO:0010008">
    <property type="term" value="C:endosome membrane"/>
    <property type="evidence" value="ECO:0007669"/>
    <property type="project" value="TreeGrafter"/>
</dbReference>
<feature type="region of interest" description="Disordered" evidence="8">
    <location>
        <begin position="273"/>
        <end position="292"/>
    </location>
</feature>
<dbReference type="PANTHER" id="PTHR45748">
    <property type="entry name" value="1-PHOSPHATIDYLINOSITOL 3-PHOSPHATE 5-KINASE-RELATED"/>
    <property type="match status" value="1"/>
</dbReference>
<dbReference type="CDD" id="cd17300">
    <property type="entry name" value="PIPKc_PIKfyve"/>
    <property type="match status" value="1"/>
</dbReference>
<feature type="compositionally biased region" description="Polar residues" evidence="8">
    <location>
        <begin position="60"/>
        <end position="69"/>
    </location>
</feature>
<dbReference type="SMART" id="SM00064">
    <property type="entry name" value="FYVE"/>
    <property type="match status" value="1"/>
</dbReference>
<dbReference type="InterPro" id="IPR000306">
    <property type="entry name" value="Znf_FYVE"/>
</dbReference>
<gene>
    <name evidence="11" type="ORF">MSPICULIGERA_LOCUS21647</name>
</gene>
<evidence type="ECO:0000256" key="5">
    <source>
        <dbReference type="ARBA" id="ARBA00022840"/>
    </source>
</evidence>
<dbReference type="FunFam" id="3.30.810.10:FF:000001">
    <property type="entry name" value="1-phosphatidylinositol 3-phosphate 5-kinase FAB1"/>
    <property type="match status" value="1"/>
</dbReference>
<evidence type="ECO:0000256" key="3">
    <source>
        <dbReference type="ARBA" id="ARBA00022771"/>
    </source>
</evidence>
<dbReference type="GO" id="GO:0046854">
    <property type="term" value="P:phosphatidylinositol phosphate biosynthetic process"/>
    <property type="evidence" value="ECO:0007669"/>
    <property type="project" value="TreeGrafter"/>
</dbReference>
<dbReference type="GO" id="GO:0008270">
    <property type="term" value="F:zinc ion binding"/>
    <property type="evidence" value="ECO:0007669"/>
    <property type="project" value="UniProtKB-KW"/>
</dbReference>
<keyword evidence="4" id="KW-0862">Zinc</keyword>
<dbReference type="CDD" id="cd15725">
    <property type="entry name" value="FYVE_PIKfyve_Fab1"/>
    <property type="match status" value="1"/>
</dbReference>
<evidence type="ECO:0000313" key="11">
    <source>
        <dbReference type="EMBL" id="CAJ0583574.1"/>
    </source>
</evidence>
<dbReference type="InterPro" id="IPR027409">
    <property type="entry name" value="GroEL-like_apical_dom_sf"/>
</dbReference>
<dbReference type="PROSITE" id="PS51455">
    <property type="entry name" value="PIPK"/>
    <property type="match status" value="1"/>
</dbReference>
<dbReference type="Pfam" id="PF01504">
    <property type="entry name" value="PIP5K"/>
    <property type="match status" value="1"/>
</dbReference>
<dbReference type="SUPFAM" id="SSF52029">
    <property type="entry name" value="GroEL apical domain-like"/>
    <property type="match status" value="1"/>
</dbReference>
<feature type="region of interest" description="Disordered" evidence="8">
    <location>
        <begin position="40"/>
        <end position="78"/>
    </location>
</feature>
<keyword evidence="3 6" id="KW-0863">Zinc-finger</keyword>
<keyword evidence="5 7" id="KW-0067">ATP-binding</keyword>
<keyword evidence="7" id="KW-0418">Kinase</keyword>
<reference evidence="11" key="1">
    <citation type="submission" date="2023-06" db="EMBL/GenBank/DDBJ databases">
        <authorList>
            <person name="Delattre M."/>
        </authorList>
    </citation>
    <scope>NUCLEOTIDE SEQUENCE</scope>
    <source>
        <strain evidence="11">AF72</strain>
    </source>
</reference>
<dbReference type="Gene3D" id="3.50.7.10">
    <property type="entry name" value="GroEL"/>
    <property type="match status" value="1"/>
</dbReference>
<dbReference type="InterPro" id="IPR011011">
    <property type="entry name" value="Znf_FYVE_PHD"/>
</dbReference>
<evidence type="ECO:0000313" key="12">
    <source>
        <dbReference type="Proteomes" id="UP001177023"/>
    </source>
</evidence>
<evidence type="ECO:0000259" key="10">
    <source>
        <dbReference type="PROSITE" id="PS51455"/>
    </source>
</evidence>
<dbReference type="EMBL" id="CATQJA010002665">
    <property type="protein sequence ID" value="CAJ0583574.1"/>
    <property type="molecule type" value="Genomic_DNA"/>
</dbReference>
<proteinExistence type="predicted"/>
<keyword evidence="7" id="KW-0808">Transferase</keyword>
<accession>A0AA36D9G0</accession>
<protein>
    <recommendedName>
        <fullName evidence="13">1-phosphatidylinositol-3-phosphate 5-kinase</fullName>
    </recommendedName>
</protein>
<keyword evidence="12" id="KW-1185">Reference proteome</keyword>
<feature type="compositionally biased region" description="Polar residues" evidence="8">
    <location>
        <begin position="273"/>
        <end position="286"/>
    </location>
</feature>
<evidence type="ECO:0000256" key="1">
    <source>
        <dbReference type="ARBA" id="ARBA00022723"/>
    </source>
</evidence>
<evidence type="ECO:0000259" key="9">
    <source>
        <dbReference type="PROSITE" id="PS50178"/>
    </source>
</evidence>
<dbReference type="GO" id="GO:0000285">
    <property type="term" value="F:1-phosphatidylinositol-3-phosphate 5-kinase activity"/>
    <property type="evidence" value="ECO:0007669"/>
    <property type="project" value="InterPro"/>
</dbReference>
<dbReference type="SMART" id="SM00330">
    <property type="entry name" value="PIPKc"/>
    <property type="match status" value="1"/>
</dbReference>
<organism evidence="11 12">
    <name type="scientific">Mesorhabditis spiculigera</name>
    <dbReference type="NCBI Taxonomy" id="96644"/>
    <lineage>
        <taxon>Eukaryota</taxon>
        <taxon>Metazoa</taxon>
        <taxon>Ecdysozoa</taxon>
        <taxon>Nematoda</taxon>
        <taxon>Chromadorea</taxon>
        <taxon>Rhabditida</taxon>
        <taxon>Rhabditina</taxon>
        <taxon>Rhabditomorpha</taxon>
        <taxon>Rhabditoidea</taxon>
        <taxon>Rhabditidae</taxon>
        <taxon>Mesorhabditinae</taxon>
        <taxon>Mesorhabditis</taxon>
    </lineage>
</organism>
<name>A0AA36D9G0_9BILA</name>
<dbReference type="Gene3D" id="3.30.800.10">
    <property type="entry name" value="Phosphatidylinositol Phosphate Kinase II Beta"/>
    <property type="match status" value="1"/>
</dbReference>
<evidence type="ECO:0008006" key="13">
    <source>
        <dbReference type="Google" id="ProtNLM"/>
    </source>
</evidence>
<evidence type="ECO:0000256" key="2">
    <source>
        <dbReference type="ARBA" id="ARBA00022741"/>
    </source>
</evidence>
<dbReference type="Gene3D" id="3.30.810.10">
    <property type="entry name" value="2-Layer Sandwich"/>
    <property type="match status" value="1"/>
</dbReference>
<sequence>MADGGQLTFLPRMDDVSEEQDAGAGGLTSFFGKWWSKPEVSASPVSAPPPIAHLSAEAQPPTSSNDAAQSDNLSSSDTSSLNLVIDETQIPRSKAKKLAALFRKERSGLIDYEKSMFKQYWMPDSAGRECYLCEEKFTTFRRRHHCRLCGQIFCAKCCSVNIAGASLGYLGDLRLCTYCAAKVDEHLAEDDQKSPDLLVAPQPILLASPVKGDLETPGPTNSYEVATVSNATLLWSGKKELSPEKKDSLSLPPPSYKPPAMLSVEGLFSVQDNPKLMNSENSSRVNLSDEDEGATVPEWVKNMELAESGHALKSIENSLSQKPNEAVHFDLGSLAVESLDDQQIPKEPVMKKDSLNKKSSLSPEVPEFINENDVDKLFDHQAEMLVDYLFQREGLCKERWRDIVLNQARLIPSKVIVDVFNRRDMMNILQYVHIKTLPTDEPPKAETIWGVACSNSVTHSSMCGELTNASVMLISAAELLKAAGLRLVVGVKKEVLARIARATGAEIVPGGEAQLQQNQNVGFCPLFVQREIRRGDGSTQFVLVFDQCPPDRGCSLLLQGGTKDELRSVKKILKFLILNFYSSKLERAFLAMNDCKLAYTLSNCPACENRRENIEATDPENDFLTALHQSVLSSSPYIEFEPPFLETPRGKESALLPYFKQPLYHFGANCSRAVSEVRRKEPEHLKSPYKPVFATTSPASPNYASKVAAFRALSSVLFQKKLDRQSKGSLTSTPADSLHTLGLQAKEDVFDPFVHQRIAILFGSYSPKSPNAPLLCVRPWVVSMQFYATNDMTLGEFLTKFCFNKDYQCPSTNCELSMMEHSRKMVYGRICVEVTTTNLQHGLLSDGSAEEKRIASYHYCEECRASSPIVYMDVATWHLSFARFLDYLANASFSQGTIKTPSGNVCNHCYFHQQSHFFSFNNYVTNFKVSTIMPYHVQFSPIVCNINNAQISTKSLAEMLTRTIALSQSICAQGNERLDNFCQTEKSMQIAGQFYNTLKELLDGSQKTIGELFDSVKHLCEQEDRLVSSMSDEAIQTNDILIHMRAEIYGRIQLWNEQCSVLSASVRAMKRGEELVPGAEDGAGAYKPDIGSIIAYALASNEYEDGRAKSRDAMGDADIPLNLSARSNADDEDISLGEHVEVEFQDSQASYYVKGYYAERFRLLRKLLFPKGEEGFIRSLSTSNYWTPQGGKSGAFFYRTNDQRFVIKQMSKFEVQSFVKFAPRYFEYIKTAALEKKLTTLCKVYGVFRIGYRHKTSGVQIKADILVMEYLFYKKNVSKVWDLKGSLRNRFANTKSSSDLVLMDENFIKDLWNSQLYVYPHSKAALNQAISNDSHFLSAQHVMDYSLLVGVDDATGELILGIVDYMRTYTLDKKVESWVKIVAVPGAHLPTVISPQLYCTRFSEAIDTYFPVVPDQWTGLGSTMSY</sequence>